<dbReference type="PROSITE" id="PS50977">
    <property type="entry name" value="HTH_TETR_2"/>
    <property type="match status" value="1"/>
</dbReference>
<geneLocation type="plasmid" evidence="6 7">
    <name>pSS1-5</name>
</geneLocation>
<evidence type="ECO:0000256" key="1">
    <source>
        <dbReference type="ARBA" id="ARBA00023015"/>
    </source>
</evidence>
<keyword evidence="6" id="KW-0614">Plasmid</keyword>
<evidence type="ECO:0000256" key="2">
    <source>
        <dbReference type="ARBA" id="ARBA00023125"/>
    </source>
</evidence>
<feature type="domain" description="HTH tetR-type" evidence="5">
    <location>
        <begin position="5"/>
        <end position="65"/>
    </location>
</feature>
<dbReference type="InterPro" id="IPR041479">
    <property type="entry name" value="TetR_CgmR_C"/>
</dbReference>
<keyword evidence="2 4" id="KW-0238">DNA-binding</keyword>
<dbReference type="InterPro" id="IPR001647">
    <property type="entry name" value="HTH_TetR"/>
</dbReference>
<evidence type="ECO:0000256" key="3">
    <source>
        <dbReference type="ARBA" id="ARBA00023163"/>
    </source>
</evidence>
<dbReference type="Proteomes" id="UP001470809">
    <property type="component" value="Plasmid pSS1-5"/>
</dbReference>
<keyword evidence="1" id="KW-0805">Transcription regulation</keyword>
<gene>
    <name evidence="6" type="ORF">AABB31_01245</name>
</gene>
<sequence length="179" mass="20437">MAKQKYNRADMLQTARDIIREKGAAKLTIQEVATRIGATKGAILHWYPSKLALIDAVVSSQIDDWDARYDENASRDPSPNAALLTYLKTWEEHYEEQASYAEAVLLLLAEEPDRLASVREAYSRYSRPYLKQADHNFDPLLLWLACEGLEALRLLKLLEVSPKLRTKIYAEIRSRATSL</sequence>
<feature type="DNA-binding region" description="H-T-H motif" evidence="4">
    <location>
        <begin position="28"/>
        <end position="47"/>
    </location>
</feature>
<dbReference type="InterPro" id="IPR009057">
    <property type="entry name" value="Homeodomain-like_sf"/>
</dbReference>
<protein>
    <submittedName>
        <fullName evidence="6">TetR/AcrR family transcriptional regulator</fullName>
    </submittedName>
</protein>
<dbReference type="Pfam" id="PF00440">
    <property type="entry name" value="TetR_N"/>
    <property type="match status" value="1"/>
</dbReference>
<dbReference type="SUPFAM" id="SSF46689">
    <property type="entry name" value="Homeodomain-like"/>
    <property type="match status" value="1"/>
</dbReference>
<keyword evidence="3" id="KW-0804">Transcription</keyword>
<evidence type="ECO:0000256" key="4">
    <source>
        <dbReference type="PROSITE-ProRule" id="PRU00335"/>
    </source>
</evidence>
<dbReference type="RefSeq" id="WP_342075095.1">
    <property type="nucleotide sequence ID" value="NZ_CP151764.2"/>
</dbReference>
<dbReference type="EMBL" id="CP151764">
    <property type="protein sequence ID" value="WZU65761.1"/>
    <property type="molecule type" value="Genomic_DNA"/>
</dbReference>
<evidence type="ECO:0000313" key="6">
    <source>
        <dbReference type="EMBL" id="WZU65761.1"/>
    </source>
</evidence>
<organism evidence="6 7">
    <name type="scientific">Yoonia rhodophyticola</name>
    <dbReference type="NCBI Taxonomy" id="3137370"/>
    <lineage>
        <taxon>Bacteria</taxon>
        <taxon>Pseudomonadati</taxon>
        <taxon>Pseudomonadota</taxon>
        <taxon>Alphaproteobacteria</taxon>
        <taxon>Rhodobacterales</taxon>
        <taxon>Paracoccaceae</taxon>
        <taxon>Yoonia</taxon>
    </lineage>
</organism>
<dbReference type="Pfam" id="PF17937">
    <property type="entry name" value="TetR_C_28"/>
    <property type="match status" value="1"/>
</dbReference>
<dbReference type="Gene3D" id="1.10.357.10">
    <property type="entry name" value="Tetracycline Repressor, domain 2"/>
    <property type="match status" value="1"/>
</dbReference>
<dbReference type="GO" id="GO:0003677">
    <property type="term" value="F:DNA binding"/>
    <property type="evidence" value="ECO:0007669"/>
    <property type="project" value="UniProtKB-UniRule"/>
</dbReference>
<accession>A0AAN0NH09</accession>
<evidence type="ECO:0000313" key="7">
    <source>
        <dbReference type="Proteomes" id="UP001470809"/>
    </source>
</evidence>
<reference evidence="6" key="1">
    <citation type="submission" date="2024-08" db="EMBL/GenBank/DDBJ databases">
        <title>Phylogenomic analyses of a clade within the roseobacter group suggest taxonomic reassignments of species of the genera Aestuariivita, Citreicella, Loktanella, Nautella, Pelagibaca, Ruegeria, Thalassobius, Thiobacimonas and Tropicibacter, and the proposal o.</title>
        <authorList>
            <person name="Jeon C.O."/>
        </authorList>
    </citation>
    <scope>NUCLEOTIDE SEQUENCE</scope>
    <source>
        <strain evidence="6">SS1-5</strain>
        <plasmid evidence="6">pSS1-5</plasmid>
    </source>
</reference>
<keyword evidence="7" id="KW-1185">Reference proteome</keyword>
<dbReference type="PANTHER" id="PTHR47506">
    <property type="entry name" value="TRANSCRIPTIONAL REGULATORY PROTEIN"/>
    <property type="match status" value="1"/>
</dbReference>
<evidence type="ECO:0000259" key="5">
    <source>
        <dbReference type="PROSITE" id="PS50977"/>
    </source>
</evidence>
<name>A0AAN0NH09_9RHOB</name>
<proteinExistence type="predicted"/>
<dbReference type="AlphaFoldDB" id="A0AAN0NH09"/>
<dbReference type="KEGG" id="yrh:AABB31_01245"/>
<dbReference type="PANTHER" id="PTHR47506:SF1">
    <property type="entry name" value="HTH-TYPE TRANSCRIPTIONAL REGULATOR YJDC"/>
    <property type="match status" value="1"/>
</dbReference>